<dbReference type="Proteomes" id="UP000790709">
    <property type="component" value="Unassembled WGS sequence"/>
</dbReference>
<sequence length="532" mass="58091">MSRRTHHDARGMLQGGRSRGVVFNPKVKRLLDVTLERTLPRESGAGNVCSVRFSADGKFLATGCNRSAHIYDTKTGAKTCILAHDTAQQSGDMYVQSVCFSPDGHHLATGAQDKRIRFWNIMEKRVVIIFDGHQDEITSLTFSHDGRLIVSGSSDNTVRIWDTSDGSSKILATHHSGTEAGVNSVVISPNGEFVAAGTTDRDVRIWDVASGSLLECLKGHRESVSSVTFTTDGTGLITGSLDKTLKHWDVRSLLSKGVAQSKEPQASQCTMSFVGQMDYVFSVAVSSDKRWVMSGGTDGNARLWNSQDGTLQCELQGHTAFINSVDASPTGTLLATGGMDGEARIWNMYNKPAEATAPKRLPEQRAPDDINDDDSLLDLPAVLHQQSALPAVSRTTSLSSFFSSIDSAPVDPPVLSEPQRDAIITTARKGGIFRRFRARFRRSRTRGNESMYLRDIPHFRNRRAGTQDVAGARAPQRLHAAGHNSPVRRPSEDYDTDADSDPSPVGSNSDLSYHGLLETICFCLCIKLPRDR</sequence>
<organism evidence="1 2">
    <name type="scientific">Leucogyrophana mollusca</name>
    <dbReference type="NCBI Taxonomy" id="85980"/>
    <lineage>
        <taxon>Eukaryota</taxon>
        <taxon>Fungi</taxon>
        <taxon>Dikarya</taxon>
        <taxon>Basidiomycota</taxon>
        <taxon>Agaricomycotina</taxon>
        <taxon>Agaricomycetes</taxon>
        <taxon>Agaricomycetidae</taxon>
        <taxon>Boletales</taxon>
        <taxon>Boletales incertae sedis</taxon>
        <taxon>Leucogyrophana</taxon>
    </lineage>
</organism>
<evidence type="ECO:0000313" key="1">
    <source>
        <dbReference type="EMBL" id="KAH7927537.1"/>
    </source>
</evidence>
<evidence type="ECO:0000313" key="2">
    <source>
        <dbReference type="Proteomes" id="UP000790709"/>
    </source>
</evidence>
<name>A0ACB8BPN4_9AGAM</name>
<keyword evidence="2" id="KW-1185">Reference proteome</keyword>
<reference evidence="1" key="1">
    <citation type="journal article" date="2021" name="New Phytol.">
        <title>Evolutionary innovations through gain and loss of genes in the ectomycorrhizal Boletales.</title>
        <authorList>
            <person name="Wu G."/>
            <person name="Miyauchi S."/>
            <person name="Morin E."/>
            <person name="Kuo A."/>
            <person name="Drula E."/>
            <person name="Varga T."/>
            <person name="Kohler A."/>
            <person name="Feng B."/>
            <person name="Cao Y."/>
            <person name="Lipzen A."/>
            <person name="Daum C."/>
            <person name="Hundley H."/>
            <person name="Pangilinan J."/>
            <person name="Johnson J."/>
            <person name="Barry K."/>
            <person name="LaButti K."/>
            <person name="Ng V."/>
            <person name="Ahrendt S."/>
            <person name="Min B."/>
            <person name="Choi I.G."/>
            <person name="Park H."/>
            <person name="Plett J.M."/>
            <person name="Magnuson J."/>
            <person name="Spatafora J.W."/>
            <person name="Nagy L.G."/>
            <person name="Henrissat B."/>
            <person name="Grigoriev I.V."/>
            <person name="Yang Z.L."/>
            <person name="Xu J."/>
            <person name="Martin F.M."/>
        </authorList>
    </citation>
    <scope>NUCLEOTIDE SEQUENCE</scope>
    <source>
        <strain evidence="1">KUC20120723A-06</strain>
    </source>
</reference>
<dbReference type="EMBL" id="MU266365">
    <property type="protein sequence ID" value="KAH7927537.1"/>
    <property type="molecule type" value="Genomic_DNA"/>
</dbReference>
<comment type="caution">
    <text evidence="1">The sequence shown here is derived from an EMBL/GenBank/DDBJ whole genome shotgun (WGS) entry which is preliminary data.</text>
</comment>
<gene>
    <name evidence="1" type="ORF">BV22DRAFT_1127339</name>
</gene>
<proteinExistence type="predicted"/>
<protein>
    <submittedName>
        <fullName evidence="1">WD40 repeat-like protein</fullName>
    </submittedName>
</protein>
<accession>A0ACB8BPN4</accession>